<feature type="compositionally biased region" description="Low complexity" evidence="1">
    <location>
        <begin position="55"/>
        <end position="66"/>
    </location>
</feature>
<feature type="region of interest" description="Disordered" evidence="1">
    <location>
        <begin position="108"/>
        <end position="133"/>
    </location>
</feature>
<keyword evidence="3" id="KW-1185">Reference proteome</keyword>
<accession>A0A1E3I2G1</accession>
<feature type="compositionally biased region" description="Basic and acidic residues" evidence="1">
    <location>
        <begin position="45"/>
        <end position="54"/>
    </location>
</feature>
<feature type="region of interest" description="Disordered" evidence="1">
    <location>
        <begin position="45"/>
        <end position="85"/>
    </location>
</feature>
<evidence type="ECO:0000256" key="1">
    <source>
        <dbReference type="SAM" id="MobiDB-lite"/>
    </source>
</evidence>
<dbReference type="Proteomes" id="UP000094065">
    <property type="component" value="Unassembled WGS sequence"/>
</dbReference>
<comment type="caution">
    <text evidence="2">The sequence shown here is derived from an EMBL/GenBank/DDBJ whole genome shotgun (WGS) entry which is preliminary data.</text>
</comment>
<feature type="compositionally biased region" description="Polar residues" evidence="1">
    <location>
        <begin position="111"/>
        <end position="127"/>
    </location>
</feature>
<protein>
    <submittedName>
        <fullName evidence="2">Uncharacterized protein</fullName>
    </submittedName>
</protein>
<sequence length="160" mass="17681">MNVTQEEMTYLASQGIDYIDGKGECYRVAQSDVRTLYGFDRTSRAEAKAYEESKQSSGRGQSQAQSTHSNPQANAGPSSGDIWSAIEFMTPEQQLDYYTTMNAEDLESLGYGTTPTDGTMGYQQPASGYNEELDENSALAQASGDAFYESLQRQSSRRDR</sequence>
<name>A0A1E3I2G1_9TREE</name>
<gene>
    <name evidence="2" type="ORF">L202_01023</name>
</gene>
<dbReference type="RefSeq" id="XP_018996739.1">
    <property type="nucleotide sequence ID" value="XM_019134312.1"/>
</dbReference>
<dbReference type="EMBL" id="AWGJ01000002">
    <property type="protein sequence ID" value="ODN82739.1"/>
    <property type="molecule type" value="Genomic_DNA"/>
</dbReference>
<proteinExistence type="predicted"/>
<reference evidence="2 3" key="1">
    <citation type="submission" date="2016-06" db="EMBL/GenBank/DDBJ databases">
        <title>Evolution of pathogenesis and genome organization in the Tremellales.</title>
        <authorList>
            <person name="Cuomo C."/>
            <person name="Litvintseva A."/>
            <person name="Heitman J."/>
            <person name="Chen Y."/>
            <person name="Sun S."/>
            <person name="Springer D."/>
            <person name="Dromer F."/>
            <person name="Young S."/>
            <person name="Zeng Q."/>
            <person name="Chapman S."/>
            <person name="Gujja S."/>
            <person name="Saif S."/>
            <person name="Birren B."/>
        </authorList>
    </citation>
    <scope>NUCLEOTIDE SEQUENCE [LARGE SCALE GENOMIC DNA]</scope>
    <source>
        <strain evidence="2 3">CBS 6039</strain>
    </source>
</reference>
<evidence type="ECO:0000313" key="3">
    <source>
        <dbReference type="Proteomes" id="UP000094065"/>
    </source>
</evidence>
<organism evidence="2 3">
    <name type="scientific">Cryptococcus amylolentus CBS 6039</name>
    <dbReference type="NCBI Taxonomy" id="1295533"/>
    <lineage>
        <taxon>Eukaryota</taxon>
        <taxon>Fungi</taxon>
        <taxon>Dikarya</taxon>
        <taxon>Basidiomycota</taxon>
        <taxon>Agaricomycotina</taxon>
        <taxon>Tremellomycetes</taxon>
        <taxon>Tremellales</taxon>
        <taxon>Cryptococcaceae</taxon>
        <taxon>Cryptococcus</taxon>
    </lineage>
</organism>
<dbReference type="GeneID" id="30152332"/>
<dbReference type="AlphaFoldDB" id="A0A1E3I2G1"/>
<evidence type="ECO:0000313" key="2">
    <source>
        <dbReference type="EMBL" id="ODN82739.1"/>
    </source>
</evidence>
<feature type="compositionally biased region" description="Polar residues" evidence="1">
    <location>
        <begin position="67"/>
        <end position="77"/>
    </location>
</feature>